<keyword evidence="11" id="KW-1185">Reference proteome</keyword>
<dbReference type="PANTHER" id="PTHR11795:SF445">
    <property type="entry name" value="AMINO ACID ABC TRANSPORTER PERMEASE PROTEIN"/>
    <property type="match status" value="1"/>
</dbReference>
<dbReference type="Pfam" id="PF02653">
    <property type="entry name" value="BPD_transp_2"/>
    <property type="match status" value="1"/>
</dbReference>
<feature type="transmembrane region" description="Helical" evidence="9">
    <location>
        <begin position="73"/>
        <end position="94"/>
    </location>
</feature>
<sequence>MTELQIFSEALLQALAAGLLVGGLYGLMCLGLAMIFSIMRVINFAQGDFMMLGMYVAYFFFMLLGTQSVLGPYVSILLTVPIMFMAGYLVHYFLISKVTGSRTASLEGEGHYAQLVLTLGLALILQNGGMMLFGSQLVSIRTPLSSSAWEVGPMWGDFVSIFINKGRGVAAIISLLVIVLFTLLVHRTRLGKSLRAAADNPVASSYMGIDVNRAYRIAFALGTCITALAGGLLATNYPFHPFVGLEFVIIMYAGVVLGGMGSILGAFWGGMAIGLVQQLSSLVLPTQLQNAAIFVFFLLIVTLRPQGLFGRVSERT</sequence>
<evidence type="ECO:0000256" key="1">
    <source>
        <dbReference type="ARBA" id="ARBA00004651"/>
    </source>
</evidence>
<evidence type="ECO:0000256" key="5">
    <source>
        <dbReference type="ARBA" id="ARBA00022970"/>
    </source>
</evidence>
<keyword evidence="4 9" id="KW-0812">Transmembrane</keyword>
<organism evidence="10 11">
    <name type="scientific">Pollutimonas bauzanensis</name>
    <dbReference type="NCBI Taxonomy" id="658167"/>
    <lineage>
        <taxon>Bacteria</taxon>
        <taxon>Pseudomonadati</taxon>
        <taxon>Pseudomonadota</taxon>
        <taxon>Betaproteobacteria</taxon>
        <taxon>Burkholderiales</taxon>
        <taxon>Alcaligenaceae</taxon>
        <taxon>Pollutimonas</taxon>
    </lineage>
</organism>
<feature type="transmembrane region" description="Helical" evidence="9">
    <location>
        <begin position="12"/>
        <end position="37"/>
    </location>
</feature>
<keyword evidence="7 9" id="KW-0472">Membrane</keyword>
<evidence type="ECO:0000256" key="8">
    <source>
        <dbReference type="ARBA" id="ARBA00037998"/>
    </source>
</evidence>
<reference evidence="10 11" key="1">
    <citation type="submission" date="2016-11" db="EMBL/GenBank/DDBJ databases">
        <authorList>
            <person name="Jaros S."/>
            <person name="Januszkiewicz K."/>
            <person name="Wedrychowicz H."/>
        </authorList>
    </citation>
    <scope>NUCLEOTIDE SEQUENCE [LARGE SCALE GENOMIC DNA]</scope>
    <source>
        <strain evidence="10 11">CGMCC 1.10190</strain>
    </source>
</reference>
<evidence type="ECO:0000256" key="3">
    <source>
        <dbReference type="ARBA" id="ARBA00022475"/>
    </source>
</evidence>
<feature type="transmembrane region" description="Helical" evidence="9">
    <location>
        <begin position="49"/>
        <end position="67"/>
    </location>
</feature>
<evidence type="ECO:0000256" key="7">
    <source>
        <dbReference type="ARBA" id="ARBA00023136"/>
    </source>
</evidence>
<feature type="transmembrane region" description="Helical" evidence="9">
    <location>
        <begin position="249"/>
        <end position="276"/>
    </location>
</feature>
<evidence type="ECO:0000256" key="2">
    <source>
        <dbReference type="ARBA" id="ARBA00022448"/>
    </source>
</evidence>
<dbReference type="OrthoDB" id="9807115at2"/>
<dbReference type="GO" id="GO:0005886">
    <property type="term" value="C:plasma membrane"/>
    <property type="evidence" value="ECO:0007669"/>
    <property type="project" value="UniProtKB-SubCell"/>
</dbReference>
<keyword evidence="5" id="KW-0029">Amino-acid transport</keyword>
<dbReference type="RefSeq" id="WP_073102535.1">
    <property type="nucleotide sequence ID" value="NZ_FQXE01000003.1"/>
</dbReference>
<feature type="transmembrane region" description="Helical" evidence="9">
    <location>
        <begin position="158"/>
        <end position="185"/>
    </location>
</feature>
<dbReference type="STRING" id="658167.SAMN04488135_103382"/>
<evidence type="ECO:0000256" key="6">
    <source>
        <dbReference type="ARBA" id="ARBA00022989"/>
    </source>
</evidence>
<feature type="transmembrane region" description="Helical" evidence="9">
    <location>
        <begin position="115"/>
        <end position="138"/>
    </location>
</feature>
<feature type="transmembrane region" description="Helical" evidence="9">
    <location>
        <begin position="288"/>
        <end position="307"/>
    </location>
</feature>
<dbReference type="EMBL" id="FQXE01000003">
    <property type="protein sequence ID" value="SHH50199.1"/>
    <property type="molecule type" value="Genomic_DNA"/>
</dbReference>
<dbReference type="PANTHER" id="PTHR11795">
    <property type="entry name" value="BRANCHED-CHAIN AMINO ACID TRANSPORT SYSTEM PERMEASE PROTEIN LIVH"/>
    <property type="match status" value="1"/>
</dbReference>
<evidence type="ECO:0000313" key="11">
    <source>
        <dbReference type="Proteomes" id="UP000184226"/>
    </source>
</evidence>
<comment type="subcellular location">
    <subcellularLocation>
        <location evidence="1">Cell membrane</location>
        <topology evidence="1">Multi-pass membrane protein</topology>
    </subcellularLocation>
</comment>
<name>A0A1M5THN0_9BURK</name>
<dbReference type="InterPro" id="IPR001851">
    <property type="entry name" value="ABC_transp_permease"/>
</dbReference>
<evidence type="ECO:0000256" key="9">
    <source>
        <dbReference type="SAM" id="Phobius"/>
    </source>
</evidence>
<dbReference type="GO" id="GO:0006865">
    <property type="term" value="P:amino acid transport"/>
    <property type="evidence" value="ECO:0007669"/>
    <property type="project" value="UniProtKB-KW"/>
</dbReference>
<keyword evidence="6 9" id="KW-1133">Transmembrane helix</keyword>
<evidence type="ECO:0000256" key="4">
    <source>
        <dbReference type="ARBA" id="ARBA00022692"/>
    </source>
</evidence>
<accession>A0A1M5THN0</accession>
<dbReference type="Proteomes" id="UP000184226">
    <property type="component" value="Unassembled WGS sequence"/>
</dbReference>
<dbReference type="GO" id="GO:0022857">
    <property type="term" value="F:transmembrane transporter activity"/>
    <property type="evidence" value="ECO:0007669"/>
    <property type="project" value="InterPro"/>
</dbReference>
<proteinExistence type="inferred from homology"/>
<gene>
    <name evidence="10" type="ORF">SAMN04488135_103382</name>
</gene>
<feature type="transmembrane region" description="Helical" evidence="9">
    <location>
        <begin position="217"/>
        <end position="237"/>
    </location>
</feature>
<keyword evidence="2" id="KW-0813">Transport</keyword>
<protein>
    <submittedName>
        <fullName evidence="10">Branched-chain amino acid transport system permease protein</fullName>
    </submittedName>
</protein>
<evidence type="ECO:0000313" key="10">
    <source>
        <dbReference type="EMBL" id="SHH50199.1"/>
    </source>
</evidence>
<dbReference type="AlphaFoldDB" id="A0A1M5THN0"/>
<keyword evidence="3" id="KW-1003">Cell membrane</keyword>
<comment type="similarity">
    <text evidence="8">Belongs to the binding-protein-dependent transport system permease family. LivHM subfamily.</text>
</comment>
<dbReference type="InterPro" id="IPR052157">
    <property type="entry name" value="BCAA_transport_permease"/>
</dbReference>
<dbReference type="CDD" id="cd06582">
    <property type="entry name" value="TM_PBP1_LivH_like"/>
    <property type="match status" value="1"/>
</dbReference>